<dbReference type="EMBL" id="JANPWB010000008">
    <property type="protein sequence ID" value="KAJ1163940.1"/>
    <property type="molecule type" value="Genomic_DNA"/>
</dbReference>
<sequence>MGRPGPWGEHLSHVAEDRGFELPEAQEQLYRGRGTHTVWTYVGAGTGRQVVDSLAITVLLIYKTGQKGLCWDDCPTPGVLWGRALRQVDS</sequence>
<dbReference type="Proteomes" id="UP001066276">
    <property type="component" value="Chromosome 4_2"/>
</dbReference>
<comment type="caution">
    <text evidence="1">The sequence shown here is derived from an EMBL/GenBank/DDBJ whole genome shotgun (WGS) entry which is preliminary data.</text>
</comment>
<organism evidence="1 2">
    <name type="scientific">Pleurodeles waltl</name>
    <name type="common">Iberian ribbed newt</name>
    <dbReference type="NCBI Taxonomy" id="8319"/>
    <lineage>
        <taxon>Eukaryota</taxon>
        <taxon>Metazoa</taxon>
        <taxon>Chordata</taxon>
        <taxon>Craniata</taxon>
        <taxon>Vertebrata</taxon>
        <taxon>Euteleostomi</taxon>
        <taxon>Amphibia</taxon>
        <taxon>Batrachia</taxon>
        <taxon>Caudata</taxon>
        <taxon>Salamandroidea</taxon>
        <taxon>Salamandridae</taxon>
        <taxon>Pleurodelinae</taxon>
        <taxon>Pleurodeles</taxon>
    </lineage>
</organism>
<accession>A0AAV7SIR2</accession>
<protein>
    <submittedName>
        <fullName evidence="1">Uncharacterized protein</fullName>
    </submittedName>
</protein>
<dbReference type="AlphaFoldDB" id="A0AAV7SIR2"/>
<keyword evidence="2" id="KW-1185">Reference proteome</keyword>
<gene>
    <name evidence="1" type="ORF">NDU88_004391</name>
</gene>
<evidence type="ECO:0000313" key="2">
    <source>
        <dbReference type="Proteomes" id="UP001066276"/>
    </source>
</evidence>
<evidence type="ECO:0000313" key="1">
    <source>
        <dbReference type="EMBL" id="KAJ1163940.1"/>
    </source>
</evidence>
<reference evidence="1" key="1">
    <citation type="journal article" date="2022" name="bioRxiv">
        <title>Sequencing and chromosome-scale assembly of the giantPleurodeles waltlgenome.</title>
        <authorList>
            <person name="Brown T."/>
            <person name="Elewa A."/>
            <person name="Iarovenko S."/>
            <person name="Subramanian E."/>
            <person name="Araus A.J."/>
            <person name="Petzold A."/>
            <person name="Susuki M."/>
            <person name="Suzuki K.-i.T."/>
            <person name="Hayashi T."/>
            <person name="Toyoda A."/>
            <person name="Oliveira C."/>
            <person name="Osipova E."/>
            <person name="Leigh N.D."/>
            <person name="Simon A."/>
            <person name="Yun M.H."/>
        </authorList>
    </citation>
    <scope>NUCLEOTIDE SEQUENCE</scope>
    <source>
        <strain evidence="1">20211129_DDA</strain>
        <tissue evidence="1">Liver</tissue>
    </source>
</reference>
<proteinExistence type="predicted"/>
<name>A0AAV7SIR2_PLEWA</name>